<gene>
    <name evidence="1" type="ORF">NQ315_008004</name>
</gene>
<accession>A0AAV8V5U7</accession>
<name>A0AAV8V5U7_9CUCU</name>
<dbReference type="EMBL" id="JANEYG010000669">
    <property type="protein sequence ID" value="KAJ8909296.1"/>
    <property type="molecule type" value="Genomic_DNA"/>
</dbReference>
<comment type="caution">
    <text evidence="1">The sequence shown here is derived from an EMBL/GenBank/DDBJ whole genome shotgun (WGS) entry which is preliminary data.</text>
</comment>
<evidence type="ECO:0000313" key="1">
    <source>
        <dbReference type="EMBL" id="KAJ8909296.1"/>
    </source>
</evidence>
<dbReference type="Proteomes" id="UP001159042">
    <property type="component" value="Unassembled WGS sequence"/>
</dbReference>
<sequence>MKLLIDLIHGKPLEEDDEDENRTTLPESVASLAERLKRAHEFARNPLVLTSDRMKMRLDVKPV</sequence>
<keyword evidence="2" id="KW-1185">Reference proteome</keyword>
<reference evidence="1 2" key="1">
    <citation type="journal article" date="2023" name="Insect Mol. Biol.">
        <title>Genome sequencing provides insights into the evolution of gene families encoding plant cell wall-degrading enzymes in longhorned beetles.</title>
        <authorList>
            <person name="Shin N.R."/>
            <person name="Okamura Y."/>
            <person name="Kirsch R."/>
            <person name="Pauchet Y."/>
        </authorList>
    </citation>
    <scope>NUCLEOTIDE SEQUENCE [LARGE SCALE GENOMIC DNA]</scope>
    <source>
        <strain evidence="1">EAD_L_NR</strain>
    </source>
</reference>
<protein>
    <submittedName>
        <fullName evidence="1">Uncharacterized protein</fullName>
    </submittedName>
</protein>
<evidence type="ECO:0000313" key="2">
    <source>
        <dbReference type="Proteomes" id="UP001159042"/>
    </source>
</evidence>
<dbReference type="AlphaFoldDB" id="A0AAV8V5U7"/>
<organism evidence="1 2">
    <name type="scientific">Exocentrus adspersus</name>
    <dbReference type="NCBI Taxonomy" id="1586481"/>
    <lineage>
        <taxon>Eukaryota</taxon>
        <taxon>Metazoa</taxon>
        <taxon>Ecdysozoa</taxon>
        <taxon>Arthropoda</taxon>
        <taxon>Hexapoda</taxon>
        <taxon>Insecta</taxon>
        <taxon>Pterygota</taxon>
        <taxon>Neoptera</taxon>
        <taxon>Endopterygota</taxon>
        <taxon>Coleoptera</taxon>
        <taxon>Polyphaga</taxon>
        <taxon>Cucujiformia</taxon>
        <taxon>Chrysomeloidea</taxon>
        <taxon>Cerambycidae</taxon>
        <taxon>Lamiinae</taxon>
        <taxon>Acanthocinini</taxon>
        <taxon>Exocentrus</taxon>
    </lineage>
</organism>
<proteinExistence type="predicted"/>